<dbReference type="AlphaFoldDB" id="A0A6A4GBU8"/>
<feature type="coiled-coil region" evidence="1">
    <location>
        <begin position="57"/>
        <end position="131"/>
    </location>
</feature>
<proteinExistence type="predicted"/>
<protein>
    <submittedName>
        <fullName evidence="3">Uncharacterized protein</fullName>
    </submittedName>
</protein>
<keyword evidence="4" id="KW-1185">Reference proteome</keyword>
<dbReference type="Proteomes" id="UP000799118">
    <property type="component" value="Unassembled WGS sequence"/>
</dbReference>
<feature type="compositionally biased region" description="Polar residues" evidence="2">
    <location>
        <begin position="15"/>
        <end position="34"/>
    </location>
</feature>
<evidence type="ECO:0000256" key="1">
    <source>
        <dbReference type="SAM" id="Coils"/>
    </source>
</evidence>
<evidence type="ECO:0000313" key="3">
    <source>
        <dbReference type="EMBL" id="KAE9383012.1"/>
    </source>
</evidence>
<accession>A0A6A4GBU8</accession>
<sequence length="349" mass="39414">MSGTAVDHFIPANPAGQSSHTDTAGSESNVQISVSMRRGREEDDCGEDAMKRRAVDVPKLTSELEETRQKLNNTRQDALQLRQKLAESHISWTSKLNQHLKDMNDIHAGDMEQKNETIAELQSQVAFQDDLYHVIQDSNAKIDSLKSINEKLGKNFAILNNQVELGDKFHQSEIAGFLKRVQTAEDENSGLRLSDASSREAILALQLDLDAVRVEKEKLDHNTTELKTQISMLTEKNAHLEKQLKNAQIAIQMQANKMHKELCSSENSKVDLRHKLDEAQAKANDYQTILAQLRDAHNKKEADFQHTFNELEASKLILEVALEHSLEEVESMRSHLEASTRIERVVPHS</sequence>
<organism evidence="3 4">
    <name type="scientific">Gymnopus androsaceus JB14</name>
    <dbReference type="NCBI Taxonomy" id="1447944"/>
    <lineage>
        <taxon>Eukaryota</taxon>
        <taxon>Fungi</taxon>
        <taxon>Dikarya</taxon>
        <taxon>Basidiomycota</taxon>
        <taxon>Agaricomycotina</taxon>
        <taxon>Agaricomycetes</taxon>
        <taxon>Agaricomycetidae</taxon>
        <taxon>Agaricales</taxon>
        <taxon>Marasmiineae</taxon>
        <taxon>Omphalotaceae</taxon>
        <taxon>Gymnopus</taxon>
    </lineage>
</organism>
<feature type="region of interest" description="Disordered" evidence="2">
    <location>
        <begin position="1"/>
        <end position="50"/>
    </location>
</feature>
<dbReference type="EMBL" id="ML770766">
    <property type="protein sequence ID" value="KAE9383012.1"/>
    <property type="molecule type" value="Genomic_DNA"/>
</dbReference>
<reference evidence="3" key="1">
    <citation type="journal article" date="2019" name="Environ. Microbiol.">
        <title>Fungal ecological strategies reflected in gene transcription - a case study of two litter decomposers.</title>
        <authorList>
            <person name="Barbi F."/>
            <person name="Kohler A."/>
            <person name="Barry K."/>
            <person name="Baskaran P."/>
            <person name="Daum C."/>
            <person name="Fauchery L."/>
            <person name="Ihrmark K."/>
            <person name="Kuo A."/>
            <person name="LaButti K."/>
            <person name="Lipzen A."/>
            <person name="Morin E."/>
            <person name="Grigoriev I.V."/>
            <person name="Henrissat B."/>
            <person name="Lindahl B."/>
            <person name="Martin F."/>
        </authorList>
    </citation>
    <scope>NUCLEOTIDE SEQUENCE</scope>
    <source>
        <strain evidence="3">JB14</strain>
    </source>
</reference>
<keyword evidence="1" id="KW-0175">Coiled coil</keyword>
<evidence type="ECO:0000256" key="2">
    <source>
        <dbReference type="SAM" id="MobiDB-lite"/>
    </source>
</evidence>
<name>A0A6A4GBU8_9AGAR</name>
<evidence type="ECO:0000313" key="4">
    <source>
        <dbReference type="Proteomes" id="UP000799118"/>
    </source>
</evidence>
<gene>
    <name evidence="3" type="ORF">BT96DRAFT_1009743</name>
</gene>
<feature type="coiled-coil region" evidence="1">
    <location>
        <begin position="223"/>
        <end position="296"/>
    </location>
</feature>